<evidence type="ECO:0000313" key="3">
    <source>
        <dbReference type="Proteomes" id="UP000028863"/>
    </source>
</evidence>
<dbReference type="eggNOG" id="COG2856">
    <property type="taxonomic scope" value="Bacteria"/>
</dbReference>
<feature type="domain" description="IrrE N-terminal-like" evidence="1">
    <location>
        <begin position="10"/>
        <end position="124"/>
    </location>
</feature>
<dbReference type="InterPro" id="IPR010359">
    <property type="entry name" value="IrrE_HExxH"/>
</dbReference>
<dbReference type="STRING" id="171693.BN988_01637"/>
<reference evidence="2" key="2">
    <citation type="submission" date="2014-03" db="EMBL/GenBank/DDBJ databases">
        <authorList>
            <person name="Urmite Genomes"/>
        </authorList>
    </citation>
    <scope>NUCLEOTIDE SEQUENCE</scope>
    <source>
        <strain evidence="2">S1</strain>
    </source>
</reference>
<keyword evidence="3" id="KW-1185">Reference proteome</keyword>
<evidence type="ECO:0000313" key="2">
    <source>
        <dbReference type="EMBL" id="CDO03137.1"/>
    </source>
</evidence>
<evidence type="ECO:0000259" key="1">
    <source>
        <dbReference type="Pfam" id="PF06114"/>
    </source>
</evidence>
<name>W9AJR8_9BACI</name>
<accession>W9AJR8</accession>
<dbReference type="AlphaFoldDB" id="W9AJR8"/>
<dbReference type="Proteomes" id="UP000028863">
    <property type="component" value="Unassembled WGS sequence"/>
</dbReference>
<sequence>MNYEFLLKEADHFGVSVYEEPLKGKIQGFYGDNVIWINKLLPSSANKYCILAEELGHYHTSTGDILDQKNIINRKQEARARSWAYERIMPLSKIIEAHEEHIRNKFEFAEYMGVTEEFLEFALKRYKEKYGVTVSYNEKYTICFEPLGVIKWFDKFF</sequence>
<comment type="caution">
    <text evidence="2">The sequence shown here is derived from an EMBL/GenBank/DDBJ whole genome shotgun (WGS) entry which is preliminary data.</text>
</comment>
<reference evidence="2" key="1">
    <citation type="submission" date="2014-03" db="EMBL/GenBank/DDBJ databases">
        <title>Draft genome sequencing of Oceanobacillus picturae strain S1 isolated from human gut.</title>
        <authorList>
            <person name="Croce O."/>
            <person name="Lagier J.C."/>
            <person name="Raoult D."/>
        </authorList>
    </citation>
    <scope>NUCLEOTIDE SEQUENCE [LARGE SCALE GENOMIC DNA]</scope>
    <source>
        <strain evidence="2">S1</strain>
    </source>
</reference>
<gene>
    <name evidence="2" type="ORF">BN988_01637</name>
</gene>
<organism evidence="2 3">
    <name type="scientific">Oceanobacillus picturae</name>
    <dbReference type="NCBI Taxonomy" id="171693"/>
    <lineage>
        <taxon>Bacteria</taxon>
        <taxon>Bacillati</taxon>
        <taxon>Bacillota</taxon>
        <taxon>Bacilli</taxon>
        <taxon>Bacillales</taxon>
        <taxon>Bacillaceae</taxon>
        <taxon>Oceanobacillus</taxon>
    </lineage>
</organism>
<proteinExistence type="predicted"/>
<protein>
    <recommendedName>
        <fullName evidence="1">IrrE N-terminal-like domain-containing protein</fullName>
    </recommendedName>
</protein>
<dbReference type="EMBL" id="CCAX010000001">
    <property type="protein sequence ID" value="CDO03137.1"/>
    <property type="molecule type" value="Genomic_DNA"/>
</dbReference>
<dbReference type="Pfam" id="PF06114">
    <property type="entry name" value="Peptidase_M78"/>
    <property type="match status" value="1"/>
</dbReference>
<dbReference type="RefSeq" id="WP_036574834.1">
    <property type="nucleotide sequence ID" value="NZ_CABLBW010000001.1"/>
</dbReference>